<evidence type="ECO:0000256" key="1">
    <source>
        <dbReference type="SAM" id="MobiDB-lite"/>
    </source>
</evidence>
<dbReference type="EMBL" id="MWWX01000020">
    <property type="protein sequence ID" value="OZG59754.1"/>
    <property type="molecule type" value="Genomic_DNA"/>
</dbReference>
<organism evidence="3 4">
    <name type="scientific">Bifidobacterium lemurum</name>
    <dbReference type="NCBI Taxonomy" id="1603886"/>
    <lineage>
        <taxon>Bacteria</taxon>
        <taxon>Bacillati</taxon>
        <taxon>Actinomycetota</taxon>
        <taxon>Actinomycetes</taxon>
        <taxon>Bifidobacteriales</taxon>
        <taxon>Bifidobacteriaceae</taxon>
        <taxon>Bifidobacterium</taxon>
    </lineage>
</organism>
<gene>
    <name evidence="3" type="ORF">BLEM_2229</name>
</gene>
<name>A0A261FKS9_9BIFI</name>
<feature type="transmembrane region" description="Helical" evidence="2">
    <location>
        <begin position="698"/>
        <end position="716"/>
    </location>
</feature>
<dbReference type="AlphaFoldDB" id="A0A261FKS9"/>
<proteinExistence type="predicted"/>
<dbReference type="OrthoDB" id="3242630at2"/>
<evidence type="ECO:0000256" key="2">
    <source>
        <dbReference type="SAM" id="Phobius"/>
    </source>
</evidence>
<dbReference type="STRING" id="1603886.GCA_001895165_00645"/>
<evidence type="ECO:0000313" key="3">
    <source>
        <dbReference type="EMBL" id="OZG59754.1"/>
    </source>
</evidence>
<keyword evidence="2" id="KW-1133">Transmembrane helix</keyword>
<feature type="region of interest" description="Disordered" evidence="1">
    <location>
        <begin position="49"/>
        <end position="70"/>
    </location>
</feature>
<protein>
    <submittedName>
        <fullName evidence="3">Uncharacterized protein</fullName>
    </submittedName>
</protein>
<keyword evidence="4" id="KW-1185">Reference proteome</keyword>
<comment type="caution">
    <text evidence="3">The sequence shown here is derived from an EMBL/GenBank/DDBJ whole genome shotgun (WGS) entry which is preliminary data.</text>
</comment>
<keyword evidence="2" id="KW-0812">Transmembrane</keyword>
<feature type="compositionally biased region" description="Polar residues" evidence="1">
    <location>
        <begin position="54"/>
        <end position="68"/>
    </location>
</feature>
<keyword evidence="2" id="KW-0472">Membrane</keyword>
<accession>A0A261FKS9</accession>
<dbReference type="Proteomes" id="UP000216352">
    <property type="component" value="Unassembled WGS sequence"/>
</dbReference>
<dbReference type="Pfam" id="PF19516">
    <property type="entry name" value="DUF6049"/>
    <property type="match status" value="1"/>
</dbReference>
<reference evidence="3 4" key="1">
    <citation type="journal article" date="2017" name="BMC Genomics">
        <title>Comparative genomic and phylogenomic analyses of the Bifidobacteriaceae family.</title>
        <authorList>
            <person name="Lugli G.A."/>
            <person name="Milani C."/>
            <person name="Turroni F."/>
            <person name="Duranti S."/>
            <person name="Mancabelli L."/>
            <person name="Mangifesta M."/>
            <person name="Ferrario C."/>
            <person name="Modesto M."/>
            <person name="Mattarelli P."/>
            <person name="Jiri K."/>
            <person name="van Sinderen D."/>
            <person name="Ventura M."/>
        </authorList>
    </citation>
    <scope>NUCLEOTIDE SEQUENCE [LARGE SCALE GENOMIC DNA]</scope>
    <source>
        <strain evidence="3 4">DSM 28807</strain>
    </source>
</reference>
<dbReference type="InterPro" id="IPR046112">
    <property type="entry name" value="DUF6049"/>
</dbReference>
<sequence length="727" mass="76400">MTLPAFPTHGRDRNASRFHRLGAAACACICALALSIGALGTPLAAYGDEDDSAQTDSAQTEDAQTSADDSGADVIAIDQSTAVVSATSGYHLVATITNRSDQDLPAGTLSVSTNASYTFVSRTDIQDWADGQASIPTPNELGSVQVPALAVGESATVSLDVDSAQTALAAIVTWGPKPLRIAYQPQDGTGEFLHTFLTRSSDGLSMQQTPAMGLTVAMPLTSDQWQVDDETIDGLVSGDADDEAATAVTLGSDDSKAVKAREQAFANHPMLQVVADPSYLNAVQMPPKVAGVTQPGAFDITDYAAYGDADAYTQAGVSTDMWNADAAQSLYREALGDESASAAAYAWQGERDWSAQALNQAAQQGYDTVIASSSFDQSETDTVHTGTYVVHTDAGDVTVLSEQRELGKLAKGQALSETAAAETTDAGLLARFMAQSAFYQMEQPYTSRNLLVTLDANADAEWIEQLMGAVEQASWLTLTDLDTMATADVYDELGMEQVDNGEQAATDALEGTLSTLSATRNDITRLSTAILDDTDDGNADTQNGESTSADEWIAMLLDTHDDMALHALGAADGSAARTRMTEGMQLLSSSLLGAVTITPSESVTVVSESAQMPVTVDNTLPYAVRVRVSSLTDSMQIVTSRLADVTVPANGEEQVTFTIRVSTSGSATATIALQDRDGNAFGATQNTPITSVLRISDMSGFVIIGFAVLLGALGLWRQFHRKKDANA</sequence>
<evidence type="ECO:0000313" key="4">
    <source>
        <dbReference type="Proteomes" id="UP000216352"/>
    </source>
</evidence>